<dbReference type="InterPro" id="IPR056911">
    <property type="entry name" value="Phage_Znf_bind_put"/>
</dbReference>
<proteinExistence type="predicted"/>
<comment type="caution">
    <text evidence="3">The sequence shown here is derived from an EMBL/GenBank/DDBJ whole genome shotgun (WGS) entry which is preliminary data.</text>
</comment>
<feature type="domain" description="DNA-binding phage zinc finger" evidence="2">
    <location>
        <begin position="70"/>
        <end position="119"/>
    </location>
</feature>
<feature type="region of interest" description="Disordered" evidence="1">
    <location>
        <begin position="1"/>
        <end position="39"/>
    </location>
</feature>
<gene>
    <name evidence="3" type="ORF">DFJ64_1734</name>
</gene>
<dbReference type="RefSeq" id="WP_245941017.1">
    <property type="nucleotide sequence ID" value="NZ_QTUC01000001.1"/>
</dbReference>
<feature type="compositionally biased region" description="Basic and acidic residues" evidence="1">
    <location>
        <begin position="19"/>
        <end position="30"/>
    </location>
</feature>
<dbReference type="AlphaFoldDB" id="A0A3D9V3N0"/>
<reference evidence="3 4" key="1">
    <citation type="submission" date="2018-08" db="EMBL/GenBank/DDBJ databases">
        <title>Sequencing the genomes of 1000 actinobacteria strains.</title>
        <authorList>
            <person name="Klenk H.-P."/>
        </authorList>
    </citation>
    <scope>NUCLEOTIDE SEQUENCE [LARGE SCALE GENOMIC DNA]</scope>
    <source>
        <strain evidence="3 4">DSM 22891</strain>
    </source>
</reference>
<name>A0A3D9V3N0_THECX</name>
<feature type="compositionally biased region" description="Basic and acidic residues" evidence="1">
    <location>
        <begin position="1"/>
        <end position="11"/>
    </location>
</feature>
<accession>A0A3D9V3N0</accession>
<organism evidence="3 4">
    <name type="scientific">Thermasporomyces composti</name>
    <dbReference type="NCBI Taxonomy" id="696763"/>
    <lineage>
        <taxon>Bacteria</taxon>
        <taxon>Bacillati</taxon>
        <taxon>Actinomycetota</taxon>
        <taxon>Actinomycetes</taxon>
        <taxon>Propionibacteriales</taxon>
        <taxon>Nocardioidaceae</taxon>
        <taxon>Thermasporomyces</taxon>
    </lineage>
</organism>
<dbReference type="Pfam" id="PF24623">
    <property type="entry name" value="Phage_zn_bind_8"/>
    <property type="match status" value="1"/>
</dbReference>
<dbReference type="Proteomes" id="UP000256485">
    <property type="component" value="Unassembled WGS sequence"/>
</dbReference>
<evidence type="ECO:0000256" key="1">
    <source>
        <dbReference type="SAM" id="MobiDB-lite"/>
    </source>
</evidence>
<evidence type="ECO:0000313" key="4">
    <source>
        <dbReference type="Proteomes" id="UP000256485"/>
    </source>
</evidence>
<dbReference type="EMBL" id="QTUC01000001">
    <property type="protein sequence ID" value="REF36328.1"/>
    <property type="molecule type" value="Genomic_DNA"/>
</dbReference>
<evidence type="ECO:0000313" key="3">
    <source>
        <dbReference type="EMBL" id="REF36328.1"/>
    </source>
</evidence>
<sequence>MATRPADRVPDESSPVESGHIRSGDADRAPHCPGPQPVDPELIDTGIVDWVFDTSRYDLDGLTTSDRHRFARILLQPCPTCAAKPGQRCVRRGSGEEILRMDDQHQARRYAVTGMCPPETHIGGS</sequence>
<evidence type="ECO:0000259" key="2">
    <source>
        <dbReference type="Pfam" id="PF24623"/>
    </source>
</evidence>
<protein>
    <recommendedName>
        <fullName evidence="2">DNA-binding phage zinc finger domain-containing protein</fullName>
    </recommendedName>
</protein>
<keyword evidence="4" id="KW-1185">Reference proteome</keyword>